<evidence type="ECO:0000313" key="2">
    <source>
        <dbReference type="Proteomes" id="UP000189674"/>
    </source>
</evidence>
<dbReference type="SUPFAM" id="SSF52540">
    <property type="entry name" value="P-loop containing nucleoside triphosphate hydrolases"/>
    <property type="match status" value="1"/>
</dbReference>
<gene>
    <name evidence="1" type="ORF">STSP2_02130</name>
</gene>
<name>A0A1U9NLZ7_9BACT</name>
<dbReference type="InterPro" id="IPR027417">
    <property type="entry name" value="P-loop_NTPase"/>
</dbReference>
<keyword evidence="2" id="KW-1185">Reference proteome</keyword>
<proteinExistence type="predicted"/>
<dbReference type="RefSeq" id="WP_146662374.1">
    <property type="nucleotide sequence ID" value="NZ_CP019791.1"/>
</dbReference>
<dbReference type="KEGG" id="alus:STSP2_02130"/>
<dbReference type="Proteomes" id="UP000189674">
    <property type="component" value="Chromosome"/>
</dbReference>
<dbReference type="AlphaFoldDB" id="A0A1U9NLZ7"/>
<dbReference type="EMBL" id="CP019791">
    <property type="protein sequence ID" value="AQT68953.1"/>
    <property type="molecule type" value="Genomic_DNA"/>
</dbReference>
<sequence length="192" mass="20891">MIGGSQTNIGSNLWANAQEYSYLTERILSVHKDGSVVLFAGGSVDALPSTMAVNAAIGMACSNVKCLLVDMDVVRNPLTSAFDLTVKRDRKVKPLKTCLDDVFIWPAEYFVGDIAALLTKLIRKARKRYGITVIYAPRLDQSPLRHPIARLADWGIIFSENAGQATRLAAVMKQANCKPIGSLRAAKPGMRA</sequence>
<evidence type="ECO:0000313" key="1">
    <source>
        <dbReference type="EMBL" id="AQT68953.1"/>
    </source>
</evidence>
<protein>
    <submittedName>
        <fullName evidence="1">Uncharacterized protein</fullName>
    </submittedName>
</protein>
<organism evidence="1 2">
    <name type="scientific">Anaerohalosphaera lusitana</name>
    <dbReference type="NCBI Taxonomy" id="1936003"/>
    <lineage>
        <taxon>Bacteria</taxon>
        <taxon>Pseudomonadati</taxon>
        <taxon>Planctomycetota</taxon>
        <taxon>Phycisphaerae</taxon>
        <taxon>Sedimentisphaerales</taxon>
        <taxon>Anaerohalosphaeraceae</taxon>
        <taxon>Anaerohalosphaera</taxon>
    </lineage>
</organism>
<accession>A0A1U9NLZ7</accession>
<dbReference type="Gene3D" id="3.40.50.300">
    <property type="entry name" value="P-loop containing nucleotide triphosphate hydrolases"/>
    <property type="match status" value="1"/>
</dbReference>
<dbReference type="STRING" id="1936003.STSP2_02130"/>
<reference evidence="2" key="1">
    <citation type="submission" date="2017-02" db="EMBL/GenBank/DDBJ databases">
        <title>Comparative genomics and description of representatives of a novel lineage of planctomycetes thriving in anoxic sediments.</title>
        <authorList>
            <person name="Spring S."/>
            <person name="Bunk B."/>
            <person name="Sproer C."/>
        </authorList>
    </citation>
    <scope>NUCLEOTIDE SEQUENCE [LARGE SCALE GENOMIC DNA]</scope>
    <source>
        <strain evidence="2">ST-NAGAB-D1</strain>
    </source>
</reference>